<keyword evidence="1" id="KW-0812">Transmembrane</keyword>
<evidence type="ECO:0000256" key="1">
    <source>
        <dbReference type="SAM" id="Phobius"/>
    </source>
</evidence>
<dbReference type="Proteomes" id="UP001059745">
    <property type="component" value="Plasmid unnamed2"/>
</dbReference>
<evidence type="ECO:0000313" key="4">
    <source>
        <dbReference type="Proteomes" id="UP000029590"/>
    </source>
</evidence>
<keyword evidence="3" id="KW-0614">Plasmid</keyword>
<protein>
    <recommendedName>
        <fullName evidence="6">Transmembrane protein</fullName>
    </recommendedName>
</protein>
<feature type="transmembrane region" description="Helical" evidence="1">
    <location>
        <begin position="250"/>
        <end position="271"/>
    </location>
</feature>
<dbReference type="RefSeq" id="WP_127840951.1">
    <property type="nucleotide sequence ID" value="NZ_CADEQJ010000023.1"/>
</dbReference>
<evidence type="ECO:0000313" key="3">
    <source>
        <dbReference type="EMBL" id="UWX75400.1"/>
    </source>
</evidence>
<dbReference type="Proteomes" id="UP000029590">
    <property type="component" value="Unassembled WGS sequence"/>
</dbReference>
<keyword evidence="1" id="KW-1133">Transmembrane helix</keyword>
<dbReference type="AlphaFoldDB" id="A0AAW3F9Q1"/>
<dbReference type="EMBL" id="CP104217">
    <property type="protein sequence ID" value="UWX75400.1"/>
    <property type="molecule type" value="Genomic_DNA"/>
</dbReference>
<sequence length="308" mass="34602">MALLDILLPPAVLGSVMTYALGHFDGLRKERRSAKSLVFICWYGARPLPVRLPRWIAMAAPILKQHRRPAADQVVRSATRKRRVVAFIANNGRTALSAEDLFHSTPLKLKLSGDGQLVDVRIRYASEQTADLKVSRARTFFRRSKSDLTERTIRFGYMAPGHGLALDIDYEVHGPEPVSFSLSGPVKGIKGSIPQQVLFEIEIEDTQRRRRQRRSENGRLWLGSLMMAGAMIIGSVEAAKNGHFSASKFWPYWFTLGILLAGEIIALGAWFRVKQVRKIPAALRFWEPSHKYVPRTLIDPRDGATGSM</sequence>
<keyword evidence="1" id="KW-0472">Membrane</keyword>
<proteinExistence type="predicted"/>
<evidence type="ECO:0008006" key="6">
    <source>
        <dbReference type="Google" id="ProtNLM"/>
    </source>
</evidence>
<feature type="transmembrane region" description="Helical" evidence="1">
    <location>
        <begin position="6"/>
        <end position="24"/>
    </location>
</feature>
<feature type="transmembrane region" description="Helical" evidence="1">
    <location>
        <begin position="218"/>
        <end position="238"/>
    </location>
</feature>
<geneLocation type="plasmid" evidence="3 5">
    <name>unnamed2</name>
</geneLocation>
<dbReference type="EMBL" id="JPGG01000012">
    <property type="protein sequence ID" value="KGC20230.1"/>
    <property type="molecule type" value="Genomic_DNA"/>
</dbReference>
<evidence type="ECO:0000313" key="5">
    <source>
        <dbReference type="Proteomes" id="UP001059745"/>
    </source>
</evidence>
<reference evidence="3" key="2">
    <citation type="submission" date="2022-09" db="EMBL/GenBank/DDBJ databases">
        <title>Genomic of Burkholderia gladioli.</title>
        <authorList>
            <person name="Wu H."/>
        </authorList>
    </citation>
    <scope>NUCLEOTIDE SEQUENCE</scope>
    <source>
        <strain evidence="3">ZN-S4</strain>
        <plasmid evidence="3">unnamed2</plasmid>
    </source>
</reference>
<accession>A0AAW3F9Q1</accession>
<reference evidence="2 4" key="1">
    <citation type="submission" date="2014-04" db="EMBL/GenBank/DDBJ databases">
        <authorList>
            <person name="Bishop-Lilly K.A."/>
            <person name="Broomall S.M."/>
            <person name="Chain P.S."/>
            <person name="Chertkov O."/>
            <person name="Coyne S.R."/>
            <person name="Daligault H.E."/>
            <person name="Davenport K.W."/>
            <person name="Erkkila T."/>
            <person name="Frey K.G."/>
            <person name="Gibbons H.S."/>
            <person name="Gu W."/>
            <person name="Jaissle J."/>
            <person name="Johnson S.L."/>
            <person name="Koroleva G.I."/>
            <person name="Ladner J.T."/>
            <person name="Lo C.-C."/>
            <person name="Minogue T.D."/>
            <person name="Munk C."/>
            <person name="Palacios G.F."/>
            <person name="Redden C.L."/>
            <person name="Rosenzweig C.N."/>
            <person name="Scholz M.B."/>
            <person name="Teshima H."/>
            <person name="Xu Y."/>
        </authorList>
    </citation>
    <scope>NUCLEOTIDE SEQUENCE [LARGE SCALE GENOMIC DNA]</scope>
    <source>
        <strain evidence="4">gladioli</strain>
        <strain evidence="2">Gladioli</strain>
    </source>
</reference>
<organism evidence="2 4">
    <name type="scientific">Burkholderia gladioli</name>
    <name type="common">Pseudomonas marginata</name>
    <name type="synonym">Phytomonas marginata</name>
    <dbReference type="NCBI Taxonomy" id="28095"/>
    <lineage>
        <taxon>Bacteria</taxon>
        <taxon>Pseudomonadati</taxon>
        <taxon>Pseudomonadota</taxon>
        <taxon>Betaproteobacteria</taxon>
        <taxon>Burkholderiales</taxon>
        <taxon>Burkholderiaceae</taxon>
        <taxon>Burkholderia</taxon>
    </lineage>
</organism>
<evidence type="ECO:0000313" key="2">
    <source>
        <dbReference type="EMBL" id="KGC20230.1"/>
    </source>
</evidence>
<gene>
    <name evidence="2" type="ORF">DM48_7939</name>
    <name evidence="3" type="ORF">NYZ96_35810</name>
</gene>
<name>A0AAW3F9Q1_BURGA</name>